<feature type="signal peptide" evidence="1">
    <location>
        <begin position="1"/>
        <end position="34"/>
    </location>
</feature>
<accession>A0A564G1U5</accession>
<protein>
    <recommendedName>
        <fullName evidence="4">Minor curlin subunit</fullName>
    </recommendedName>
</protein>
<proteinExistence type="predicted"/>
<dbReference type="EMBL" id="CABFVH010000032">
    <property type="protein sequence ID" value="VUF14395.1"/>
    <property type="molecule type" value="Genomic_DNA"/>
</dbReference>
<reference evidence="2 3" key="1">
    <citation type="submission" date="2019-06" db="EMBL/GenBank/DDBJ databases">
        <authorList>
            <person name="Rodrigo-Torres L."/>
            <person name="Arahal R. D."/>
            <person name="Lucena T."/>
        </authorList>
    </citation>
    <scope>NUCLEOTIDE SEQUENCE [LARGE SCALE GENOMIC DNA]</scope>
    <source>
        <strain evidence="2 3">SW08-7</strain>
    </source>
</reference>
<keyword evidence="1" id="KW-0732">Signal</keyword>
<feature type="chain" id="PRO_5022094995" description="Minor curlin subunit" evidence="1">
    <location>
        <begin position="35"/>
        <end position="171"/>
    </location>
</feature>
<dbReference type="AlphaFoldDB" id="A0A564G1U5"/>
<evidence type="ECO:0000313" key="3">
    <source>
        <dbReference type="Proteomes" id="UP000401717"/>
    </source>
</evidence>
<name>A0A564G1U5_9HYPH</name>
<gene>
    <name evidence="2" type="ORF">MTDSW087_04116</name>
</gene>
<evidence type="ECO:0000256" key="1">
    <source>
        <dbReference type="SAM" id="SignalP"/>
    </source>
</evidence>
<evidence type="ECO:0008006" key="4">
    <source>
        <dbReference type="Google" id="ProtNLM"/>
    </source>
</evidence>
<dbReference type="Proteomes" id="UP000401717">
    <property type="component" value="Unassembled WGS sequence"/>
</dbReference>
<dbReference type="OrthoDB" id="8237906at2"/>
<sequence length="171" mass="17189">MPFSLTRGARPLRRCALAAAPAALLLAATAGAKADPVYVAQMANGVSVPVQLIHHQAAAPAAPTISQPITPPTPTPEMAARNTGHQLAQTLQIGNGNTAGHLQVGTNNVSTAALIGSGNNLGVLQAGSNLQSNLVLVGTQGLSVGVIQPQGSAPINMLIARLPNGGLLIKR</sequence>
<dbReference type="RefSeq" id="WP_144766763.1">
    <property type="nucleotide sequence ID" value="NZ_CABFVH010000032.1"/>
</dbReference>
<evidence type="ECO:0000313" key="2">
    <source>
        <dbReference type="EMBL" id="VUF14395.1"/>
    </source>
</evidence>
<organism evidence="2 3">
    <name type="scientific">Methylobacterium dankookense</name>
    <dbReference type="NCBI Taxonomy" id="560405"/>
    <lineage>
        <taxon>Bacteria</taxon>
        <taxon>Pseudomonadati</taxon>
        <taxon>Pseudomonadota</taxon>
        <taxon>Alphaproteobacteria</taxon>
        <taxon>Hyphomicrobiales</taxon>
        <taxon>Methylobacteriaceae</taxon>
        <taxon>Methylobacterium</taxon>
    </lineage>
</organism>